<dbReference type="InterPro" id="IPR052434">
    <property type="entry name" value="Tectonic-like_complex_comp"/>
</dbReference>
<dbReference type="Pfam" id="PF24656">
    <property type="entry name" value="CEPT76_peptidase"/>
    <property type="match status" value="1"/>
</dbReference>
<feature type="domain" description="Transglutaminase-like" evidence="3">
    <location>
        <begin position="163"/>
        <end position="219"/>
    </location>
</feature>
<sequence>MRGWLFIACLGTLLTLPDLAVKLTQRREAATTGRQLEEALDQRLNINAPGSVQRDRQYGVVRVVGTSRPLPEETIQQIVARRSREQSAYVSVWNWQGIPQVTASARGLDNKHHFANSYLVGFRPFNTKQLWVPLYTLAIRKEYQYDHLQYAGLTDIWQTSRQAFYQKRGDCEDHAILLADWLIELGVDARVVLGTHNGEGHAWVVAIVDNKEYLLEATSKRRLSNWQALPLAALTEGYEPEFQFNRHFFWAKKDTRPTRKYRGSHWVKKSQFIRS</sequence>
<proteinExistence type="predicted"/>
<evidence type="ECO:0000313" key="6">
    <source>
        <dbReference type="Proteomes" id="UP000076077"/>
    </source>
</evidence>
<dbReference type="SUPFAM" id="SSF54001">
    <property type="entry name" value="Cysteine proteinases"/>
    <property type="match status" value="1"/>
</dbReference>
<keyword evidence="2" id="KW-0963">Cytoplasm</keyword>
<name>A0A143HPL7_MICTH</name>
<dbReference type="GeneID" id="76609240"/>
<reference evidence="5" key="3">
    <citation type="submission" date="2022-11" db="EMBL/GenBank/DDBJ databases">
        <title>Chitin-degrading and fungicidal potential of chitinolytic bacterial strains from marine environment of the Pacific Ocean regions.</title>
        <authorList>
            <person name="Pentekhina I."/>
            <person name="Nedashkovskaya O."/>
            <person name="Seitkalieva A."/>
            <person name="Podvolotskaya A."/>
            <person name="Tekutyeva L."/>
            <person name="Balabanova L."/>
        </authorList>
    </citation>
    <scope>NUCLEOTIDE SEQUENCE</scope>
    <source>
        <strain evidence="5">KMM 6838</strain>
    </source>
</reference>
<gene>
    <name evidence="4" type="ORF">A3224_14480</name>
    <name evidence="5" type="ORF">OQJ68_05440</name>
</gene>
<comment type="subcellular location">
    <subcellularLocation>
        <location evidence="1">Cytoplasm</location>
        <location evidence="1">Cytoskeleton</location>
    </subcellularLocation>
</comment>
<dbReference type="OrthoDB" id="5726340at2"/>
<evidence type="ECO:0000313" key="5">
    <source>
        <dbReference type="EMBL" id="MCX2801230.1"/>
    </source>
</evidence>
<dbReference type="GO" id="GO:0005856">
    <property type="term" value="C:cytoskeleton"/>
    <property type="evidence" value="ECO:0007669"/>
    <property type="project" value="UniProtKB-SubCell"/>
</dbReference>
<organism evidence="4 6">
    <name type="scientific">Microbulbifer thermotolerans</name>
    <dbReference type="NCBI Taxonomy" id="252514"/>
    <lineage>
        <taxon>Bacteria</taxon>
        <taxon>Pseudomonadati</taxon>
        <taxon>Pseudomonadota</taxon>
        <taxon>Gammaproteobacteria</taxon>
        <taxon>Cellvibrionales</taxon>
        <taxon>Microbulbiferaceae</taxon>
        <taxon>Microbulbifer</taxon>
    </lineage>
</organism>
<evidence type="ECO:0000256" key="1">
    <source>
        <dbReference type="ARBA" id="ARBA00004245"/>
    </source>
</evidence>
<accession>A0A143HPL7</accession>
<dbReference type="InterPro" id="IPR038765">
    <property type="entry name" value="Papain-like_cys_pep_sf"/>
</dbReference>
<dbReference type="Proteomes" id="UP001209730">
    <property type="component" value="Unassembled WGS sequence"/>
</dbReference>
<dbReference type="InterPro" id="IPR056290">
    <property type="entry name" value="CEPT76/DRC7_peptidase-like_dom"/>
</dbReference>
<dbReference type="Proteomes" id="UP000076077">
    <property type="component" value="Chromosome"/>
</dbReference>
<dbReference type="PANTHER" id="PTHR20837">
    <property type="entry name" value="CENTROSOMAL PROTEIN-RELATED"/>
    <property type="match status" value="1"/>
</dbReference>
<keyword evidence="6" id="KW-1185">Reference proteome</keyword>
<evidence type="ECO:0000259" key="3">
    <source>
        <dbReference type="SMART" id="SM00460"/>
    </source>
</evidence>
<dbReference type="RefSeq" id="WP_067156195.1">
    <property type="nucleotide sequence ID" value="NZ_CP014864.1"/>
</dbReference>
<dbReference type="KEGG" id="mthd:A3224_14480"/>
<dbReference type="SMART" id="SM00460">
    <property type="entry name" value="TGc"/>
    <property type="match status" value="1"/>
</dbReference>
<evidence type="ECO:0000256" key="2">
    <source>
        <dbReference type="ARBA" id="ARBA00023212"/>
    </source>
</evidence>
<protein>
    <submittedName>
        <fullName evidence="5">Transglutaminase-like domain-containing protein</fullName>
    </submittedName>
</protein>
<dbReference type="InterPro" id="IPR002931">
    <property type="entry name" value="Transglutaminase-like"/>
</dbReference>
<evidence type="ECO:0000313" key="4">
    <source>
        <dbReference type="EMBL" id="AMX03628.1"/>
    </source>
</evidence>
<keyword evidence="2" id="KW-0206">Cytoskeleton</keyword>
<reference evidence="4" key="1">
    <citation type="submission" date="2016-03" db="EMBL/GenBank/DDBJ databases">
        <authorList>
            <person name="Ploux O."/>
        </authorList>
    </citation>
    <scope>NUCLEOTIDE SEQUENCE [LARGE SCALE GENOMIC DNA]</scope>
    <source>
        <strain evidence="4">DAU221</strain>
    </source>
</reference>
<dbReference type="EMBL" id="CP014864">
    <property type="protein sequence ID" value="AMX03628.1"/>
    <property type="molecule type" value="Genomic_DNA"/>
</dbReference>
<dbReference type="AlphaFoldDB" id="A0A143HPL7"/>
<reference evidence="6" key="2">
    <citation type="submission" date="2016-03" db="EMBL/GenBank/DDBJ databases">
        <authorList>
            <person name="Lee Y.-S."/>
            <person name="Choi Y.-L."/>
        </authorList>
    </citation>
    <scope>NUCLEOTIDE SEQUENCE [LARGE SCALE GENOMIC DNA]</scope>
    <source>
        <strain evidence="6">DAU221</strain>
    </source>
</reference>
<dbReference type="EMBL" id="JAPHQB010000006">
    <property type="protein sequence ID" value="MCX2801230.1"/>
    <property type="molecule type" value="Genomic_DNA"/>
</dbReference>
<dbReference type="Gene3D" id="3.10.620.30">
    <property type="match status" value="1"/>
</dbReference>
<dbReference type="PANTHER" id="PTHR20837:SF0">
    <property type="entry name" value="COILED-COIL AND C2 DOMAIN-CONTAINING PROTEIN 2A"/>
    <property type="match status" value="1"/>
</dbReference>
<dbReference type="STRING" id="252514.A3224_14480"/>